<feature type="compositionally biased region" description="Polar residues" evidence="1">
    <location>
        <begin position="86"/>
        <end position="99"/>
    </location>
</feature>
<dbReference type="PANTHER" id="PTHR40240:SF1">
    <property type="entry name" value="PLEXUS, ISOFORM A"/>
    <property type="match status" value="1"/>
</dbReference>
<protein>
    <submittedName>
        <fullName evidence="2">Uncharacterized protein</fullName>
    </submittedName>
</protein>
<dbReference type="PANTHER" id="PTHR40240">
    <property type="entry name" value="PLEXUS, ISOFORM A"/>
    <property type="match status" value="1"/>
</dbReference>
<gene>
    <name evidence="2" type="ORF">DICPUDRAFT_81238</name>
</gene>
<feature type="region of interest" description="Disordered" evidence="1">
    <location>
        <begin position="358"/>
        <end position="504"/>
    </location>
</feature>
<dbReference type="Proteomes" id="UP000001064">
    <property type="component" value="Unassembled WGS sequence"/>
</dbReference>
<feature type="compositionally biased region" description="Low complexity" evidence="1">
    <location>
        <begin position="358"/>
        <end position="369"/>
    </location>
</feature>
<dbReference type="VEuPathDB" id="AmoebaDB:DICPUDRAFT_81238"/>
<feature type="compositionally biased region" description="Basic and acidic residues" evidence="1">
    <location>
        <begin position="100"/>
        <end position="198"/>
    </location>
</feature>
<dbReference type="eggNOG" id="ENOG502RI3U">
    <property type="taxonomic scope" value="Eukaryota"/>
</dbReference>
<dbReference type="OMA" id="HPFITIN"/>
<dbReference type="AlphaFoldDB" id="F0ZSW4"/>
<feature type="compositionally biased region" description="Low complexity" evidence="1">
    <location>
        <begin position="48"/>
        <end position="80"/>
    </location>
</feature>
<feature type="compositionally biased region" description="Low complexity" evidence="1">
    <location>
        <begin position="220"/>
        <end position="248"/>
    </location>
</feature>
<keyword evidence="3" id="KW-1185">Reference proteome</keyword>
<evidence type="ECO:0000256" key="1">
    <source>
        <dbReference type="SAM" id="MobiDB-lite"/>
    </source>
</evidence>
<dbReference type="KEGG" id="dpp:DICPUDRAFT_81238"/>
<dbReference type="InParanoid" id="F0ZSW4"/>
<feature type="compositionally biased region" description="Low complexity" evidence="1">
    <location>
        <begin position="402"/>
        <end position="414"/>
    </location>
</feature>
<dbReference type="GeneID" id="10507904"/>
<evidence type="ECO:0000313" key="3">
    <source>
        <dbReference type="Proteomes" id="UP000001064"/>
    </source>
</evidence>
<dbReference type="EMBL" id="GL871164">
    <property type="protein sequence ID" value="EGC32980.1"/>
    <property type="molecule type" value="Genomic_DNA"/>
</dbReference>
<accession>F0ZSW4</accession>
<proteinExistence type="predicted"/>
<reference evidence="3" key="1">
    <citation type="journal article" date="2011" name="Genome Biol.">
        <title>Comparative genomics of the social amoebae Dictyostelium discoideum and Dictyostelium purpureum.</title>
        <authorList>
            <consortium name="US DOE Joint Genome Institute (JGI-PGF)"/>
            <person name="Sucgang R."/>
            <person name="Kuo A."/>
            <person name="Tian X."/>
            <person name="Salerno W."/>
            <person name="Parikh A."/>
            <person name="Feasley C.L."/>
            <person name="Dalin E."/>
            <person name="Tu H."/>
            <person name="Huang E."/>
            <person name="Barry K."/>
            <person name="Lindquist E."/>
            <person name="Shapiro H."/>
            <person name="Bruce D."/>
            <person name="Schmutz J."/>
            <person name="Salamov A."/>
            <person name="Fey P."/>
            <person name="Gaudet P."/>
            <person name="Anjard C."/>
            <person name="Babu M.M."/>
            <person name="Basu S."/>
            <person name="Bushmanova Y."/>
            <person name="van der Wel H."/>
            <person name="Katoh-Kurasawa M."/>
            <person name="Dinh C."/>
            <person name="Coutinho P.M."/>
            <person name="Saito T."/>
            <person name="Elias M."/>
            <person name="Schaap P."/>
            <person name="Kay R.R."/>
            <person name="Henrissat B."/>
            <person name="Eichinger L."/>
            <person name="Rivero F."/>
            <person name="Putnam N.H."/>
            <person name="West C.M."/>
            <person name="Loomis W.F."/>
            <person name="Chisholm R.L."/>
            <person name="Shaulsky G."/>
            <person name="Strassmann J.E."/>
            <person name="Queller D.C."/>
            <person name="Kuspa A."/>
            <person name="Grigoriev I.V."/>
        </authorList>
    </citation>
    <scope>NUCLEOTIDE SEQUENCE [LARGE SCALE GENOMIC DNA]</scope>
    <source>
        <strain evidence="3">QSDP1</strain>
    </source>
</reference>
<name>F0ZSW4_DICPU</name>
<sequence>MAFYGEIVVLEKQEDQLKEYGSIVLLKPSFFIGSEEKYCAIVIKDRNNNNNSNDNNKNIDNNNSNNNSNKNSNNSDNISNPETIKIETSNTTDDCTQMETCKENENYEKIDEANTQEQIKKEQNGATEEKEKEKEQEKEQEKDQEKEQEKEQEKVQEKDQEKQEQKQEQNQEKNLEQNQERKQESEQDEAKDQTIKQDEMEESKEDVAKQEIKEESRFENNNNNNDISNNSNNDVNINGNNNNNNNNNNKDETMQEVDEKLNNNNEINKILEKHIKIKVYTAGGKVEKCYLTDIQADGSVKIDSIINPYKMLEIELKPKVVFGIYGFYFYYSNVQTELSHDFSNHSFISVSENAATPKTPSKISKKIPTAAKKSGTIKTPVKKVPEEDKEGEENEVTKVKKTPSSTNTPKTPSKFPVAVSKKVGTPSKQTPTKGKPHSTTTTTTTTTTTLSTITTTVGSEPIKRNRTPTKQSPKKMFNSDTSDSDSGMEPMSDGELDKSLSKQLNDANTLVKSLPTVNTRPVRFSRNSLVDFSNITHAKKRLSAPGEIRLSK</sequence>
<feature type="region of interest" description="Disordered" evidence="1">
    <location>
        <begin position="46"/>
        <end position="251"/>
    </location>
</feature>
<organism evidence="2 3">
    <name type="scientific">Dictyostelium purpureum</name>
    <name type="common">Slime mold</name>
    <dbReference type="NCBI Taxonomy" id="5786"/>
    <lineage>
        <taxon>Eukaryota</taxon>
        <taxon>Amoebozoa</taxon>
        <taxon>Evosea</taxon>
        <taxon>Eumycetozoa</taxon>
        <taxon>Dictyostelia</taxon>
        <taxon>Dictyosteliales</taxon>
        <taxon>Dictyosteliaceae</taxon>
        <taxon>Dictyostelium</taxon>
    </lineage>
</organism>
<evidence type="ECO:0000313" key="2">
    <source>
        <dbReference type="EMBL" id="EGC32980.1"/>
    </source>
</evidence>
<dbReference type="RefSeq" id="XP_003290498.1">
    <property type="nucleotide sequence ID" value="XM_003290450.1"/>
</dbReference>
<feature type="compositionally biased region" description="Low complexity" evidence="1">
    <location>
        <begin position="439"/>
        <end position="456"/>
    </location>
</feature>
<feature type="compositionally biased region" description="Basic and acidic residues" evidence="1">
    <location>
        <begin position="205"/>
        <end position="218"/>
    </location>
</feature>